<dbReference type="Pfam" id="PF08447">
    <property type="entry name" value="PAS_3"/>
    <property type="match status" value="2"/>
</dbReference>
<feature type="domain" description="PAS" evidence="12">
    <location>
        <begin position="529"/>
        <end position="571"/>
    </location>
</feature>
<dbReference type="NCBIfam" id="TIGR00229">
    <property type="entry name" value="sensory_box"/>
    <property type="match status" value="3"/>
</dbReference>
<evidence type="ECO:0000256" key="9">
    <source>
        <dbReference type="SAM" id="Coils"/>
    </source>
</evidence>
<feature type="domain" description="Histidine kinase" evidence="10">
    <location>
        <begin position="686"/>
        <end position="910"/>
    </location>
</feature>
<dbReference type="EC" id="2.7.13.3" evidence="2"/>
<accession>A0A3S1CS56</accession>
<reference evidence="14" key="2">
    <citation type="journal article" date="2019" name="Genome Biol. Evol.">
        <title>Day and night: Metabolic profiles and evolutionary relationships of six axenic non-marine cyanobacteria.</title>
        <authorList>
            <person name="Will S.E."/>
            <person name="Henke P."/>
            <person name="Boedeker C."/>
            <person name="Huang S."/>
            <person name="Brinkmann H."/>
            <person name="Rohde M."/>
            <person name="Jarek M."/>
            <person name="Friedl T."/>
            <person name="Seufert S."/>
            <person name="Schumacher M."/>
            <person name="Overmann J."/>
            <person name="Neumann-Schaal M."/>
            <person name="Petersen J."/>
        </authorList>
    </citation>
    <scope>NUCLEOTIDE SEQUENCE [LARGE SCALE GENOMIC DNA]</scope>
    <source>
        <strain evidence="14">PCC 7102</strain>
    </source>
</reference>
<evidence type="ECO:0000256" key="8">
    <source>
        <dbReference type="PROSITE-ProRule" id="PRU00169"/>
    </source>
</evidence>
<dbReference type="EMBL" id="RSCL01000001">
    <property type="protein sequence ID" value="RUT09568.1"/>
    <property type="molecule type" value="Genomic_DNA"/>
</dbReference>
<evidence type="ECO:0000313" key="14">
    <source>
        <dbReference type="EMBL" id="RUT09568.1"/>
    </source>
</evidence>
<dbReference type="FunFam" id="3.30.565.10:FF:000006">
    <property type="entry name" value="Sensor histidine kinase WalK"/>
    <property type="match status" value="1"/>
</dbReference>
<dbReference type="PANTHER" id="PTHR43304">
    <property type="entry name" value="PHYTOCHROME-LIKE PROTEIN CPH1"/>
    <property type="match status" value="1"/>
</dbReference>
<evidence type="ECO:0000259" key="12">
    <source>
        <dbReference type="PROSITE" id="PS50112"/>
    </source>
</evidence>
<dbReference type="InterPro" id="IPR005467">
    <property type="entry name" value="His_kinase_dom"/>
</dbReference>
<dbReference type="SUPFAM" id="SSF55785">
    <property type="entry name" value="PYP-like sensor domain (PAS domain)"/>
    <property type="match status" value="4"/>
</dbReference>
<dbReference type="Pfam" id="PF00512">
    <property type="entry name" value="HisKA"/>
    <property type="match status" value="1"/>
</dbReference>
<evidence type="ECO:0000313" key="15">
    <source>
        <dbReference type="Proteomes" id="UP000271624"/>
    </source>
</evidence>
<dbReference type="SUPFAM" id="SSF47384">
    <property type="entry name" value="Homodimeric domain of signal transducing histidine kinase"/>
    <property type="match status" value="1"/>
</dbReference>
<dbReference type="CDD" id="cd00130">
    <property type="entry name" value="PAS"/>
    <property type="match status" value="3"/>
</dbReference>
<dbReference type="PROSITE" id="PS50109">
    <property type="entry name" value="HIS_KIN"/>
    <property type="match status" value="1"/>
</dbReference>
<evidence type="ECO:0000256" key="1">
    <source>
        <dbReference type="ARBA" id="ARBA00000085"/>
    </source>
</evidence>
<dbReference type="CDD" id="cd00156">
    <property type="entry name" value="REC"/>
    <property type="match status" value="1"/>
</dbReference>
<evidence type="ECO:0000259" key="13">
    <source>
        <dbReference type="PROSITE" id="PS50113"/>
    </source>
</evidence>
<dbReference type="InterPro" id="IPR003594">
    <property type="entry name" value="HATPase_dom"/>
</dbReference>
<feature type="modified residue" description="4-aspartylphosphate" evidence="8">
    <location>
        <position position="58"/>
    </location>
</feature>
<proteinExistence type="predicted"/>
<dbReference type="SMART" id="SM00448">
    <property type="entry name" value="REC"/>
    <property type="match status" value="1"/>
</dbReference>
<keyword evidence="4" id="KW-0808">Transferase</keyword>
<dbReference type="SMART" id="SM00086">
    <property type="entry name" value="PAC"/>
    <property type="match status" value="3"/>
</dbReference>
<dbReference type="GO" id="GO:0000155">
    <property type="term" value="F:phosphorelay sensor kinase activity"/>
    <property type="evidence" value="ECO:0007669"/>
    <property type="project" value="InterPro"/>
</dbReference>
<dbReference type="InterPro" id="IPR036890">
    <property type="entry name" value="HATPase_C_sf"/>
</dbReference>
<sequence length="917" mass="104109">MTTELTVLIIDNSPNERELYRHCLQQDAKYNYTIIEASTGKSGLESWRRFQPDVILLDFLLPDIDGLEVIDELKKQIDEQPRTWLPAAIMITGQGNEAVAVQAMKSGIQDYLVKRETTPDILRSTLHSAVENVRLRRKLLSSEERFRTSIENSLDCFGFYSAVRNNEGNIVDFRFEYVNAAACEANMLSKEEQLGKLLCELFPATRTSGLFDKYCYVVETGQPLIKESLIYTDVFGKQLSTRVFDIRISKMGDGIVASWRDVTAKKQAEDFIERIATATPGLLYVYDLVEQRNVYVNRQIGEVLGYTTSEIEAMGTQLFTLLMHSEDVLRLPQLLERFNTLQDGDTLETEYRMRHKNGEWRWLLSKEVIFKRNFDNSPRQIVGTALDITEHKRTEESLRKSNERFQLAARAVNSLIYDWDTLGNTIERSDGITRIFGYDTAEVEPTVEWWYELIHPDDINDLKSALDAIIAEQDCYTLSYRVRSKDGNYRYVEEKGKIIRNSEGDVARVVGNATDITVAKQTEAALRESEAKFRRIVDSNFVGVYFGDASGRIFEANNAFLEMFGYTGADIETGVLRWDTMTPSEFKELDAEKIQELQLNGICTPFEKEYFHKDGTRVPILLGIAQMEGREDGYSACFIINLTQLKQTEAALRQSEERYKHLLKLEEKARQSAETANRAKDEFVAMVSHDLRSPLNAILGWAKLLQTRKFDEAATQKALQTIERNAKSQAKLLEDLLDMSRILRSKLQLELLPVNLYTVVTAAIETAYPGANAKNIRFVTVLDNSIPPISGDIHRLQQVMGNLLSNALKFTDVGGRIEVYLSIKHAWQGNQDLNYIQIDVKDTGIGIKPEFLPQVFERYQQDNSNGRHQGLGLGLAIASHIIELHGGTITATSLGEGQGSTFTIRFPFNNNPPLTPP</sequence>
<feature type="domain" description="PAC" evidence="13">
    <location>
        <begin position="347"/>
        <end position="400"/>
    </location>
</feature>
<dbReference type="InterPro" id="IPR011006">
    <property type="entry name" value="CheY-like_superfamily"/>
</dbReference>
<dbReference type="Gene3D" id="3.30.565.10">
    <property type="entry name" value="Histidine kinase-like ATPase, C-terminal domain"/>
    <property type="match status" value="1"/>
</dbReference>
<dbReference type="PANTHER" id="PTHR43304:SF1">
    <property type="entry name" value="PAC DOMAIN-CONTAINING PROTEIN"/>
    <property type="match status" value="1"/>
</dbReference>
<dbReference type="InterPro" id="IPR000014">
    <property type="entry name" value="PAS"/>
</dbReference>
<dbReference type="Gene3D" id="3.40.50.2300">
    <property type="match status" value="1"/>
</dbReference>
<dbReference type="InterPro" id="IPR036097">
    <property type="entry name" value="HisK_dim/P_sf"/>
</dbReference>
<dbReference type="AlphaFoldDB" id="A0A3S1CS56"/>
<feature type="domain" description="PAS" evidence="12">
    <location>
        <begin position="268"/>
        <end position="337"/>
    </location>
</feature>
<evidence type="ECO:0000256" key="4">
    <source>
        <dbReference type="ARBA" id="ARBA00022679"/>
    </source>
</evidence>
<evidence type="ECO:0000256" key="3">
    <source>
        <dbReference type="ARBA" id="ARBA00022553"/>
    </source>
</evidence>
<feature type="coiled-coil region" evidence="9">
    <location>
        <begin position="645"/>
        <end position="682"/>
    </location>
</feature>
<dbReference type="Pfam" id="PF02518">
    <property type="entry name" value="HATPase_c"/>
    <property type="match status" value="1"/>
</dbReference>
<dbReference type="SMART" id="SM00091">
    <property type="entry name" value="PAS"/>
    <property type="match status" value="3"/>
</dbReference>
<evidence type="ECO:0000256" key="7">
    <source>
        <dbReference type="ARBA" id="ARBA00055745"/>
    </source>
</evidence>
<dbReference type="CDD" id="cd00082">
    <property type="entry name" value="HisKA"/>
    <property type="match status" value="1"/>
</dbReference>
<evidence type="ECO:0000256" key="5">
    <source>
        <dbReference type="ARBA" id="ARBA00022777"/>
    </source>
</evidence>
<dbReference type="Pfam" id="PF13426">
    <property type="entry name" value="PAS_9"/>
    <property type="match status" value="1"/>
</dbReference>
<dbReference type="Proteomes" id="UP000271624">
    <property type="component" value="Unassembled WGS sequence"/>
</dbReference>
<evidence type="ECO:0000256" key="6">
    <source>
        <dbReference type="ARBA" id="ARBA00023012"/>
    </source>
</evidence>
<evidence type="ECO:0000259" key="11">
    <source>
        <dbReference type="PROSITE" id="PS50110"/>
    </source>
</evidence>
<gene>
    <name evidence="14" type="ORF">DSM106972_000620</name>
</gene>
<dbReference type="PROSITE" id="PS50113">
    <property type="entry name" value="PAC"/>
    <property type="match status" value="2"/>
</dbReference>
<evidence type="ECO:0000259" key="10">
    <source>
        <dbReference type="PROSITE" id="PS50109"/>
    </source>
</evidence>
<dbReference type="InterPro" id="IPR001610">
    <property type="entry name" value="PAC"/>
</dbReference>
<evidence type="ECO:0000256" key="2">
    <source>
        <dbReference type="ARBA" id="ARBA00012438"/>
    </source>
</evidence>
<organism evidence="14 15">
    <name type="scientific">Dulcicalothrix desertica PCC 7102</name>
    <dbReference type="NCBI Taxonomy" id="232991"/>
    <lineage>
        <taxon>Bacteria</taxon>
        <taxon>Bacillati</taxon>
        <taxon>Cyanobacteriota</taxon>
        <taxon>Cyanophyceae</taxon>
        <taxon>Nostocales</taxon>
        <taxon>Calotrichaceae</taxon>
        <taxon>Dulcicalothrix</taxon>
    </lineage>
</organism>
<dbReference type="SUPFAM" id="SSF55874">
    <property type="entry name" value="ATPase domain of HSP90 chaperone/DNA topoisomerase II/histidine kinase"/>
    <property type="match status" value="1"/>
</dbReference>
<feature type="domain" description="PAC" evidence="13">
    <location>
        <begin position="476"/>
        <end position="528"/>
    </location>
</feature>
<keyword evidence="9" id="KW-0175">Coiled coil</keyword>
<comment type="caution">
    <text evidence="14">The sequence shown here is derived from an EMBL/GenBank/DDBJ whole genome shotgun (WGS) entry which is preliminary data.</text>
</comment>
<keyword evidence="5" id="KW-0418">Kinase</keyword>
<dbReference type="OrthoDB" id="9789238at2"/>
<dbReference type="SMART" id="SM00388">
    <property type="entry name" value="HisKA"/>
    <property type="match status" value="1"/>
</dbReference>
<dbReference type="InterPro" id="IPR052162">
    <property type="entry name" value="Sensor_kinase/Photoreceptor"/>
</dbReference>
<feature type="domain" description="Response regulatory" evidence="11">
    <location>
        <begin position="6"/>
        <end position="129"/>
    </location>
</feature>
<dbReference type="InterPro" id="IPR004358">
    <property type="entry name" value="Sig_transdc_His_kin-like_C"/>
</dbReference>
<feature type="domain" description="PAS" evidence="12">
    <location>
        <begin position="401"/>
        <end position="473"/>
    </location>
</feature>
<keyword evidence="15" id="KW-1185">Reference proteome</keyword>
<dbReference type="PRINTS" id="PR00344">
    <property type="entry name" value="BCTRLSENSOR"/>
</dbReference>
<comment type="catalytic activity">
    <reaction evidence="1">
        <text>ATP + protein L-histidine = ADP + protein N-phospho-L-histidine.</text>
        <dbReference type="EC" id="2.7.13.3"/>
    </reaction>
</comment>
<protein>
    <recommendedName>
        <fullName evidence="2">histidine kinase</fullName>
        <ecNumber evidence="2">2.7.13.3</ecNumber>
    </recommendedName>
</protein>
<dbReference type="PROSITE" id="PS50112">
    <property type="entry name" value="PAS"/>
    <property type="match status" value="3"/>
</dbReference>
<keyword evidence="6" id="KW-0902">Two-component regulatory system</keyword>
<dbReference type="CDD" id="cd16922">
    <property type="entry name" value="HATPase_EvgS-ArcB-TorS-like"/>
    <property type="match status" value="1"/>
</dbReference>
<dbReference type="Pfam" id="PF00072">
    <property type="entry name" value="Response_reg"/>
    <property type="match status" value="1"/>
</dbReference>
<dbReference type="InterPro" id="IPR001789">
    <property type="entry name" value="Sig_transdc_resp-reg_receiver"/>
</dbReference>
<dbReference type="Gene3D" id="1.10.287.130">
    <property type="match status" value="1"/>
</dbReference>
<reference evidence="14" key="1">
    <citation type="submission" date="2018-12" db="EMBL/GenBank/DDBJ databases">
        <authorList>
            <person name="Will S."/>
            <person name="Neumann-Schaal M."/>
            <person name="Henke P."/>
        </authorList>
    </citation>
    <scope>NUCLEOTIDE SEQUENCE</scope>
    <source>
        <strain evidence="14">PCC 7102</strain>
    </source>
</reference>
<dbReference type="InterPro" id="IPR000700">
    <property type="entry name" value="PAS-assoc_C"/>
</dbReference>
<dbReference type="PROSITE" id="PS50110">
    <property type="entry name" value="RESPONSE_REGULATORY"/>
    <property type="match status" value="1"/>
</dbReference>
<name>A0A3S1CS56_9CYAN</name>
<keyword evidence="3 8" id="KW-0597">Phosphoprotein</keyword>
<dbReference type="InterPro" id="IPR035965">
    <property type="entry name" value="PAS-like_dom_sf"/>
</dbReference>
<dbReference type="Gene3D" id="3.30.450.20">
    <property type="entry name" value="PAS domain"/>
    <property type="match status" value="4"/>
</dbReference>
<dbReference type="SUPFAM" id="SSF52172">
    <property type="entry name" value="CheY-like"/>
    <property type="match status" value="1"/>
</dbReference>
<dbReference type="InterPro" id="IPR003661">
    <property type="entry name" value="HisK_dim/P_dom"/>
</dbReference>
<dbReference type="RefSeq" id="WP_127077771.1">
    <property type="nucleotide sequence ID" value="NZ_RSCL01000001.1"/>
</dbReference>
<comment type="function">
    <text evidence="7">Photoreceptor which exists in two forms that are reversibly interconvertible by light: the R form that absorbs maximally in the red region of the spectrum and the FR form that absorbs maximally in the far-red region.</text>
</comment>
<dbReference type="InterPro" id="IPR013655">
    <property type="entry name" value="PAS_fold_3"/>
</dbReference>
<dbReference type="SMART" id="SM00387">
    <property type="entry name" value="HATPase_c"/>
    <property type="match status" value="1"/>
</dbReference>